<reference evidence="2" key="1">
    <citation type="submission" date="2021-11" db="EMBL/GenBank/DDBJ databases">
        <title>Genome sequence.</title>
        <authorList>
            <person name="Sun Q."/>
        </authorList>
    </citation>
    <scope>NUCLEOTIDE SEQUENCE</scope>
    <source>
        <strain evidence="2">JC740</strain>
    </source>
</reference>
<keyword evidence="3" id="KW-1185">Reference proteome</keyword>
<dbReference type="EMBL" id="JAJKFW010000014">
    <property type="protein sequence ID" value="MCC9642042.1"/>
    <property type="molecule type" value="Genomic_DNA"/>
</dbReference>
<evidence type="ECO:0000313" key="2">
    <source>
        <dbReference type="EMBL" id="MCC9642042.1"/>
    </source>
</evidence>
<feature type="chain" id="PRO_5046668019" description="Secreted protein" evidence="1">
    <location>
        <begin position="18"/>
        <end position="91"/>
    </location>
</feature>
<sequence>MNKTFSMTLLSLSLAFATVGCDVEQTREGELPDVDVNVEGDPGQLPGYDVDAPEVDMKMEETQVEVPDVDITTEEKTIKTPDIDVDLPADE</sequence>
<evidence type="ECO:0000313" key="3">
    <source>
        <dbReference type="Proteomes" id="UP001430306"/>
    </source>
</evidence>
<accession>A0ABS8NER8</accession>
<dbReference type="Proteomes" id="UP001430306">
    <property type="component" value="Unassembled WGS sequence"/>
</dbReference>
<gene>
    <name evidence="2" type="ORF">LOC71_07125</name>
</gene>
<keyword evidence="1" id="KW-0732">Signal</keyword>
<organism evidence="2 3">
    <name type="scientific">Rhodopirellula halodulae</name>
    <dbReference type="NCBI Taxonomy" id="2894198"/>
    <lineage>
        <taxon>Bacteria</taxon>
        <taxon>Pseudomonadati</taxon>
        <taxon>Planctomycetota</taxon>
        <taxon>Planctomycetia</taxon>
        <taxon>Pirellulales</taxon>
        <taxon>Pirellulaceae</taxon>
        <taxon>Rhodopirellula</taxon>
    </lineage>
</organism>
<protein>
    <recommendedName>
        <fullName evidence="4">Secreted protein</fullName>
    </recommendedName>
</protein>
<dbReference type="PROSITE" id="PS51257">
    <property type="entry name" value="PROKAR_LIPOPROTEIN"/>
    <property type="match status" value="1"/>
</dbReference>
<dbReference type="RefSeq" id="WP_230272652.1">
    <property type="nucleotide sequence ID" value="NZ_JAJKFW010000014.1"/>
</dbReference>
<proteinExistence type="predicted"/>
<name>A0ABS8NER8_9BACT</name>
<comment type="caution">
    <text evidence="2">The sequence shown here is derived from an EMBL/GenBank/DDBJ whole genome shotgun (WGS) entry which is preliminary data.</text>
</comment>
<feature type="signal peptide" evidence="1">
    <location>
        <begin position="1"/>
        <end position="17"/>
    </location>
</feature>
<evidence type="ECO:0000256" key="1">
    <source>
        <dbReference type="SAM" id="SignalP"/>
    </source>
</evidence>
<evidence type="ECO:0008006" key="4">
    <source>
        <dbReference type="Google" id="ProtNLM"/>
    </source>
</evidence>